<gene>
    <name evidence="3" type="ORF">H9627_00380</name>
</gene>
<comment type="caution">
    <text evidence="3">The sequence shown here is derived from an EMBL/GenBank/DDBJ whole genome shotgun (WGS) entry which is preliminary data.</text>
</comment>
<dbReference type="Pfam" id="PF12146">
    <property type="entry name" value="Hydrolase_4"/>
    <property type="match status" value="1"/>
</dbReference>
<evidence type="ECO:0000313" key="4">
    <source>
        <dbReference type="Proteomes" id="UP000650224"/>
    </source>
</evidence>
<organism evidence="3 4">
    <name type="scientific">Corynebacterium gallinarum</name>
    <dbReference type="NCBI Taxonomy" id="2762214"/>
    <lineage>
        <taxon>Bacteria</taxon>
        <taxon>Bacillati</taxon>
        <taxon>Actinomycetota</taxon>
        <taxon>Actinomycetes</taxon>
        <taxon>Mycobacteriales</taxon>
        <taxon>Corynebacteriaceae</taxon>
        <taxon>Corynebacterium</taxon>
    </lineage>
</organism>
<feature type="region of interest" description="Disordered" evidence="1">
    <location>
        <begin position="1"/>
        <end position="21"/>
    </location>
</feature>
<sequence length="345" mass="39319">MPTINDRAAGDAPSPDGDWQQDILGPGYQSLTIPLGRDPDGETDVVCTLVRYRPGTTDDGEFGQRPAVMWVHGMSDYFFHTEVAEFLHDQGFAVYALDLRKCGRSYREGQNWHYTTDLAHYYPDLTRATQLITRQHPTMIPLAHSTGGLIVTLWLDHLRTSSPDLHATIPAVVMNSPWLDWMYPEPIRSLLITVFRVVGRWRPTRFAPGGGLGLYGRSIHRDYRGEWEFDTEMKPVSGHRKPFGWLRAITLGQREVQKNRVNVGVDVLTLCSGKSWLKKIPSPDLMSSDGVLDVRQIRKWAPHLARPSSRVTVSPLEEAMHDVFLSREPVRTRALEVTVEWLRRR</sequence>
<dbReference type="EMBL" id="JACSPR010000001">
    <property type="protein sequence ID" value="MBD8028793.1"/>
    <property type="molecule type" value="Genomic_DNA"/>
</dbReference>
<dbReference type="SUPFAM" id="SSF53474">
    <property type="entry name" value="alpha/beta-Hydrolases"/>
    <property type="match status" value="1"/>
</dbReference>
<dbReference type="Proteomes" id="UP000650224">
    <property type="component" value="Unassembled WGS sequence"/>
</dbReference>
<dbReference type="AlphaFoldDB" id="A0A8I0HN32"/>
<keyword evidence="4" id="KW-1185">Reference proteome</keyword>
<dbReference type="RefSeq" id="WP_191732052.1">
    <property type="nucleotide sequence ID" value="NZ_JACSPR010000001.1"/>
</dbReference>
<evidence type="ECO:0000256" key="1">
    <source>
        <dbReference type="SAM" id="MobiDB-lite"/>
    </source>
</evidence>
<keyword evidence="3" id="KW-0378">Hydrolase</keyword>
<feature type="domain" description="Serine aminopeptidase S33" evidence="2">
    <location>
        <begin position="65"/>
        <end position="270"/>
    </location>
</feature>
<accession>A0A8I0HN32</accession>
<name>A0A8I0HN32_9CORY</name>
<dbReference type="GO" id="GO:0016787">
    <property type="term" value="F:hydrolase activity"/>
    <property type="evidence" value="ECO:0007669"/>
    <property type="project" value="UniProtKB-KW"/>
</dbReference>
<dbReference type="InterPro" id="IPR029058">
    <property type="entry name" value="AB_hydrolase_fold"/>
</dbReference>
<protein>
    <submittedName>
        <fullName evidence="3">Alpha/beta hydrolase</fullName>
    </submittedName>
</protein>
<evidence type="ECO:0000259" key="2">
    <source>
        <dbReference type="Pfam" id="PF12146"/>
    </source>
</evidence>
<proteinExistence type="predicted"/>
<evidence type="ECO:0000313" key="3">
    <source>
        <dbReference type="EMBL" id="MBD8028793.1"/>
    </source>
</evidence>
<dbReference type="Gene3D" id="3.40.50.1820">
    <property type="entry name" value="alpha/beta hydrolase"/>
    <property type="match status" value="1"/>
</dbReference>
<dbReference type="InterPro" id="IPR022742">
    <property type="entry name" value="Hydrolase_4"/>
</dbReference>
<reference evidence="3 4" key="1">
    <citation type="submission" date="2020-08" db="EMBL/GenBank/DDBJ databases">
        <title>A Genomic Blueprint of the Chicken Gut Microbiome.</title>
        <authorList>
            <person name="Gilroy R."/>
            <person name="Ravi A."/>
            <person name="Getino M."/>
            <person name="Pursley I."/>
            <person name="Horton D.L."/>
            <person name="Alikhan N.-F."/>
            <person name="Baker D."/>
            <person name="Gharbi K."/>
            <person name="Hall N."/>
            <person name="Watson M."/>
            <person name="Adriaenssens E.M."/>
            <person name="Foster-Nyarko E."/>
            <person name="Jarju S."/>
            <person name="Secka A."/>
            <person name="Antonio M."/>
            <person name="Oren A."/>
            <person name="Chaudhuri R."/>
            <person name="La Ragione R.M."/>
            <person name="Hildebrand F."/>
            <person name="Pallen M.J."/>
        </authorList>
    </citation>
    <scope>NUCLEOTIDE SEQUENCE [LARGE SCALE GENOMIC DNA]</scope>
    <source>
        <strain evidence="3 4">Sa1YVA5</strain>
    </source>
</reference>